<comment type="caution">
    <text evidence="2">The sequence shown here is derived from an EMBL/GenBank/DDBJ whole genome shotgun (WGS) entry which is preliminary data.</text>
</comment>
<accession>A0AAV4QC21</accession>
<evidence type="ECO:0000313" key="2">
    <source>
        <dbReference type="EMBL" id="GIY06511.1"/>
    </source>
</evidence>
<reference evidence="2 3" key="1">
    <citation type="submission" date="2021-06" db="EMBL/GenBank/DDBJ databases">
        <title>Caerostris extrusa draft genome.</title>
        <authorList>
            <person name="Kono N."/>
            <person name="Arakawa K."/>
        </authorList>
    </citation>
    <scope>NUCLEOTIDE SEQUENCE [LARGE SCALE GENOMIC DNA]</scope>
</reference>
<protein>
    <submittedName>
        <fullName evidence="2">Uncharacterized protein</fullName>
    </submittedName>
</protein>
<dbReference type="EMBL" id="BPLR01005969">
    <property type="protein sequence ID" value="GIY06511.1"/>
    <property type="molecule type" value="Genomic_DNA"/>
</dbReference>
<name>A0AAV4QC21_CAEEX</name>
<evidence type="ECO:0000256" key="1">
    <source>
        <dbReference type="SAM" id="MobiDB-lite"/>
    </source>
</evidence>
<gene>
    <name evidence="2" type="ORF">CEXT_93491</name>
</gene>
<keyword evidence="3" id="KW-1185">Reference proteome</keyword>
<feature type="non-terminal residue" evidence="2">
    <location>
        <position position="98"/>
    </location>
</feature>
<dbReference type="Proteomes" id="UP001054945">
    <property type="component" value="Unassembled WGS sequence"/>
</dbReference>
<proteinExistence type="predicted"/>
<feature type="region of interest" description="Disordered" evidence="1">
    <location>
        <begin position="1"/>
        <end position="20"/>
    </location>
</feature>
<organism evidence="2 3">
    <name type="scientific">Caerostris extrusa</name>
    <name type="common">Bark spider</name>
    <name type="synonym">Caerostris bankana</name>
    <dbReference type="NCBI Taxonomy" id="172846"/>
    <lineage>
        <taxon>Eukaryota</taxon>
        <taxon>Metazoa</taxon>
        <taxon>Ecdysozoa</taxon>
        <taxon>Arthropoda</taxon>
        <taxon>Chelicerata</taxon>
        <taxon>Arachnida</taxon>
        <taxon>Araneae</taxon>
        <taxon>Araneomorphae</taxon>
        <taxon>Entelegynae</taxon>
        <taxon>Araneoidea</taxon>
        <taxon>Araneidae</taxon>
        <taxon>Caerostris</taxon>
    </lineage>
</organism>
<dbReference type="AlphaFoldDB" id="A0AAV4QC21"/>
<evidence type="ECO:0000313" key="3">
    <source>
        <dbReference type="Proteomes" id="UP001054945"/>
    </source>
</evidence>
<sequence>MGVHGSHNFPAASSHEPEARYRAAKKSGSWKWMCLYAGVNLRGSESMMRVLRRCMNLFWKEHNLVQNTTEFETKIARKDMQPLKGEFYCAELHPHDES</sequence>